<accession>A0ABU6VJ55</accession>
<protein>
    <submittedName>
        <fullName evidence="1">Uncharacterized protein</fullName>
    </submittedName>
</protein>
<sequence length="161" mass="17499">MSSTSSAAHKGSSSSIYGFVLVTSHLEDITNGWIYMLVLCDPESIVATGNMIGHLANPRLVVPLKSLTNGDSSSAPKAVEIDRIKNLVGAGHQAFENFVLQKLQFKAVILSFTLLLSINISHTLRFSVITSDGSLQQIELNYGQSGFVFPNYTSHWIAIML</sequence>
<evidence type="ECO:0000313" key="1">
    <source>
        <dbReference type="EMBL" id="MED6173584.1"/>
    </source>
</evidence>
<keyword evidence="2" id="KW-1185">Reference proteome</keyword>
<dbReference type="Proteomes" id="UP001341840">
    <property type="component" value="Unassembled WGS sequence"/>
</dbReference>
<organism evidence="1 2">
    <name type="scientific">Stylosanthes scabra</name>
    <dbReference type="NCBI Taxonomy" id="79078"/>
    <lineage>
        <taxon>Eukaryota</taxon>
        <taxon>Viridiplantae</taxon>
        <taxon>Streptophyta</taxon>
        <taxon>Embryophyta</taxon>
        <taxon>Tracheophyta</taxon>
        <taxon>Spermatophyta</taxon>
        <taxon>Magnoliopsida</taxon>
        <taxon>eudicotyledons</taxon>
        <taxon>Gunneridae</taxon>
        <taxon>Pentapetalae</taxon>
        <taxon>rosids</taxon>
        <taxon>fabids</taxon>
        <taxon>Fabales</taxon>
        <taxon>Fabaceae</taxon>
        <taxon>Papilionoideae</taxon>
        <taxon>50 kb inversion clade</taxon>
        <taxon>dalbergioids sensu lato</taxon>
        <taxon>Dalbergieae</taxon>
        <taxon>Pterocarpus clade</taxon>
        <taxon>Stylosanthes</taxon>
    </lineage>
</organism>
<dbReference type="EMBL" id="JASCZI010151580">
    <property type="protein sequence ID" value="MED6173584.1"/>
    <property type="molecule type" value="Genomic_DNA"/>
</dbReference>
<proteinExistence type="predicted"/>
<gene>
    <name evidence="1" type="ORF">PIB30_060940</name>
</gene>
<evidence type="ECO:0000313" key="2">
    <source>
        <dbReference type="Proteomes" id="UP001341840"/>
    </source>
</evidence>
<name>A0ABU6VJ55_9FABA</name>
<reference evidence="1 2" key="1">
    <citation type="journal article" date="2023" name="Plants (Basel)">
        <title>Bridging the Gap: Combining Genomics and Transcriptomics Approaches to Understand Stylosanthes scabra, an Orphan Legume from the Brazilian Caatinga.</title>
        <authorList>
            <person name="Ferreira-Neto J.R.C."/>
            <person name="da Silva M.D."/>
            <person name="Binneck E."/>
            <person name="de Melo N.F."/>
            <person name="da Silva R.H."/>
            <person name="de Melo A.L.T.M."/>
            <person name="Pandolfi V."/>
            <person name="Bustamante F.O."/>
            <person name="Brasileiro-Vidal A.C."/>
            <person name="Benko-Iseppon A.M."/>
        </authorList>
    </citation>
    <scope>NUCLEOTIDE SEQUENCE [LARGE SCALE GENOMIC DNA]</scope>
    <source>
        <tissue evidence="1">Leaves</tissue>
    </source>
</reference>
<comment type="caution">
    <text evidence="1">The sequence shown here is derived from an EMBL/GenBank/DDBJ whole genome shotgun (WGS) entry which is preliminary data.</text>
</comment>